<evidence type="ECO:0000259" key="2">
    <source>
        <dbReference type="Pfam" id="PF13439"/>
    </source>
</evidence>
<gene>
    <name evidence="3" type="ORF">FGF67_05040</name>
</gene>
<dbReference type="InterPro" id="IPR028098">
    <property type="entry name" value="Glyco_trans_4-like_N"/>
</dbReference>
<evidence type="ECO:0000313" key="4">
    <source>
        <dbReference type="Proteomes" id="UP000308713"/>
    </source>
</evidence>
<comment type="caution">
    <text evidence="3">The sequence shown here is derived from an EMBL/GenBank/DDBJ whole genome shotgun (WGS) entry which is preliminary data.</text>
</comment>
<dbReference type="OrthoDB" id="823685at2"/>
<dbReference type="Gene3D" id="3.40.50.2000">
    <property type="entry name" value="Glycogen Phosphorylase B"/>
    <property type="match status" value="2"/>
</dbReference>
<sequence>MKVLQLIDSLHAGGAERVAVNLANALSKYIESSYLCTTREEGVLKASIDSTVSYLFLNKKQTLDVKAIKKLNTFIKANNIDVIHAHSSSFFIGTVIRMLNPKLILVWHDHYGKSEALHNRSTFAIKLCSKFFSHIFAVNSKLEAWSKIVLNKVSVTYLPNFAHLNISKSGTILQGKDGCRIIHLANFRQQKDHLTLLEAYAIIFRQYPDWTLHLVGKNFSDKYFTEIKRYIEEEKLNTHVYIYGSAIDVSNILNQSDIGALSSQSEGLPLALLEYGLSKLPVVCTNVGDCQKVISNLNEGILVNPNNAEELAKGIEKLIRDKDLRQVLASGLHQKVITSFSEKSTMHSLLNIYKSFI</sequence>
<accession>A0A5C4SPE5</accession>
<reference evidence="3 4" key="1">
    <citation type="submission" date="2019-05" db="EMBL/GenBank/DDBJ databases">
        <title>Tamlana fucoidanivorans sp. nov., isolated from the surface of algae collected from Fujian province in China.</title>
        <authorList>
            <person name="Li J."/>
        </authorList>
    </citation>
    <scope>NUCLEOTIDE SEQUENCE [LARGE SCALE GENOMIC DNA]</scope>
    <source>
        <strain evidence="3 4">CW2-9</strain>
    </source>
</reference>
<evidence type="ECO:0000259" key="1">
    <source>
        <dbReference type="Pfam" id="PF00534"/>
    </source>
</evidence>
<dbReference type="CDD" id="cd03801">
    <property type="entry name" value="GT4_PimA-like"/>
    <property type="match status" value="1"/>
</dbReference>
<protein>
    <submittedName>
        <fullName evidence="3">Glycosyltransferase family 4 protein</fullName>
    </submittedName>
</protein>
<dbReference type="Pfam" id="PF13439">
    <property type="entry name" value="Glyco_transf_4"/>
    <property type="match status" value="1"/>
</dbReference>
<feature type="domain" description="Glycosyl transferase family 1" evidence="1">
    <location>
        <begin position="180"/>
        <end position="328"/>
    </location>
</feature>
<dbReference type="RefSeq" id="WP_139695393.1">
    <property type="nucleotide sequence ID" value="NZ_CP074074.1"/>
</dbReference>
<dbReference type="PANTHER" id="PTHR12526">
    <property type="entry name" value="GLYCOSYLTRANSFERASE"/>
    <property type="match status" value="1"/>
</dbReference>
<dbReference type="AlphaFoldDB" id="A0A5C4SPE5"/>
<dbReference type="GO" id="GO:0016757">
    <property type="term" value="F:glycosyltransferase activity"/>
    <property type="evidence" value="ECO:0007669"/>
    <property type="project" value="InterPro"/>
</dbReference>
<feature type="domain" description="Glycosyltransferase subfamily 4-like N-terminal" evidence="2">
    <location>
        <begin position="13"/>
        <end position="141"/>
    </location>
</feature>
<dbReference type="SUPFAM" id="SSF53756">
    <property type="entry name" value="UDP-Glycosyltransferase/glycogen phosphorylase"/>
    <property type="match status" value="1"/>
</dbReference>
<dbReference type="EMBL" id="VDCS01000004">
    <property type="protein sequence ID" value="TNJ45750.1"/>
    <property type="molecule type" value="Genomic_DNA"/>
</dbReference>
<proteinExistence type="predicted"/>
<dbReference type="InterPro" id="IPR001296">
    <property type="entry name" value="Glyco_trans_1"/>
</dbReference>
<organism evidence="3 4">
    <name type="scientific">Allotamlana fucoidanivorans</name>
    <dbReference type="NCBI Taxonomy" id="2583814"/>
    <lineage>
        <taxon>Bacteria</taxon>
        <taxon>Pseudomonadati</taxon>
        <taxon>Bacteroidota</taxon>
        <taxon>Flavobacteriia</taxon>
        <taxon>Flavobacteriales</taxon>
        <taxon>Flavobacteriaceae</taxon>
        <taxon>Allotamlana</taxon>
    </lineage>
</organism>
<dbReference type="Proteomes" id="UP000308713">
    <property type="component" value="Unassembled WGS sequence"/>
</dbReference>
<dbReference type="Pfam" id="PF00534">
    <property type="entry name" value="Glycos_transf_1"/>
    <property type="match status" value="1"/>
</dbReference>
<evidence type="ECO:0000313" key="3">
    <source>
        <dbReference type="EMBL" id="TNJ45750.1"/>
    </source>
</evidence>
<dbReference type="PANTHER" id="PTHR12526:SF630">
    <property type="entry name" value="GLYCOSYLTRANSFERASE"/>
    <property type="match status" value="1"/>
</dbReference>
<name>A0A5C4SPE5_9FLAO</name>
<keyword evidence="4" id="KW-1185">Reference proteome</keyword>
<keyword evidence="3" id="KW-0808">Transferase</keyword>